<dbReference type="Proteomes" id="UP001321481">
    <property type="component" value="Unassembled WGS sequence"/>
</dbReference>
<dbReference type="Pfam" id="PF10823">
    <property type="entry name" value="DUF2568"/>
    <property type="match status" value="1"/>
</dbReference>
<evidence type="ECO:0000313" key="2">
    <source>
        <dbReference type="EMBL" id="MDJ1112851.1"/>
    </source>
</evidence>
<keyword evidence="3" id="KW-1185">Reference proteome</keyword>
<reference evidence="2 3" key="1">
    <citation type="submission" date="2023-05" db="EMBL/GenBank/DDBJ databases">
        <title>Microbacterium dauci sp.nov., Isolated from Carrot Rhizosphere Soil.</title>
        <authorList>
            <person name="Xiao Z."/>
            <person name="Zheng J."/>
        </authorList>
    </citation>
    <scope>NUCLEOTIDE SEQUENCE [LARGE SCALE GENOMIC DNA]</scope>
    <source>
        <strain evidence="2 3">LX3-4</strain>
    </source>
</reference>
<feature type="transmembrane region" description="Helical" evidence="1">
    <location>
        <begin position="109"/>
        <end position="126"/>
    </location>
</feature>
<proteinExistence type="predicted"/>
<protein>
    <submittedName>
        <fullName evidence="2">YrdB family protein</fullName>
    </submittedName>
</protein>
<name>A0ABT6Z9K9_9MICO</name>
<gene>
    <name evidence="2" type="ORF">QNI14_00125</name>
</gene>
<sequence>MSDLPVVRPEQPAAPLPAGTRAPLSALDVLSFVCALFAVATLAFWGFTAWELPWNIVVGIAAPIGALVLWGLVVSPRAVLRVHPFVRSLVELLIYVAATIVWWSAGQAWIGLIFGVVAVTVGVLTGRRRLA</sequence>
<evidence type="ECO:0000256" key="1">
    <source>
        <dbReference type="SAM" id="Phobius"/>
    </source>
</evidence>
<dbReference type="EMBL" id="JASJND010000001">
    <property type="protein sequence ID" value="MDJ1112851.1"/>
    <property type="molecule type" value="Genomic_DNA"/>
</dbReference>
<keyword evidence="1" id="KW-1133">Transmembrane helix</keyword>
<accession>A0ABT6Z9K9</accession>
<comment type="caution">
    <text evidence="2">The sequence shown here is derived from an EMBL/GenBank/DDBJ whole genome shotgun (WGS) entry which is preliminary data.</text>
</comment>
<feature type="transmembrane region" description="Helical" evidence="1">
    <location>
        <begin position="54"/>
        <end position="73"/>
    </location>
</feature>
<evidence type="ECO:0000313" key="3">
    <source>
        <dbReference type="Proteomes" id="UP001321481"/>
    </source>
</evidence>
<feature type="transmembrane region" description="Helical" evidence="1">
    <location>
        <begin position="85"/>
        <end position="103"/>
    </location>
</feature>
<dbReference type="InterPro" id="IPR021214">
    <property type="entry name" value="DUF2568"/>
</dbReference>
<keyword evidence="1" id="KW-0812">Transmembrane</keyword>
<dbReference type="RefSeq" id="WP_283714158.1">
    <property type="nucleotide sequence ID" value="NZ_JASJND010000001.1"/>
</dbReference>
<organism evidence="2 3">
    <name type="scientific">Microbacterium dauci</name>
    <dbReference type="NCBI Taxonomy" id="3048008"/>
    <lineage>
        <taxon>Bacteria</taxon>
        <taxon>Bacillati</taxon>
        <taxon>Actinomycetota</taxon>
        <taxon>Actinomycetes</taxon>
        <taxon>Micrococcales</taxon>
        <taxon>Microbacteriaceae</taxon>
        <taxon>Microbacterium</taxon>
    </lineage>
</organism>
<feature type="transmembrane region" description="Helical" evidence="1">
    <location>
        <begin position="29"/>
        <end position="48"/>
    </location>
</feature>
<keyword evidence="1" id="KW-0472">Membrane</keyword>